<dbReference type="FunFam" id="3.40.50.12780:FF:000014">
    <property type="entry name" value="Nonribosomal peptide synthetase 1"/>
    <property type="match status" value="1"/>
</dbReference>
<dbReference type="FunFam" id="3.30.300.30:FF:000015">
    <property type="entry name" value="Nonribosomal peptide synthase SidD"/>
    <property type="match status" value="2"/>
</dbReference>
<dbReference type="Gene3D" id="3.30.559.30">
    <property type="entry name" value="Nonribosomal peptide synthetase, condensation domain"/>
    <property type="match status" value="2"/>
</dbReference>
<dbReference type="PROSITE" id="PS00455">
    <property type="entry name" value="AMP_BINDING"/>
    <property type="match status" value="2"/>
</dbReference>
<dbReference type="EMBL" id="ML994742">
    <property type="protein sequence ID" value="KAF2175159.1"/>
    <property type="molecule type" value="Genomic_DNA"/>
</dbReference>
<reference evidence="6" key="1">
    <citation type="journal article" date="2020" name="Stud. Mycol.">
        <title>101 Dothideomycetes genomes: a test case for predicting lifestyles and emergence of pathogens.</title>
        <authorList>
            <person name="Haridas S."/>
            <person name="Albert R."/>
            <person name="Binder M."/>
            <person name="Bloem J."/>
            <person name="Labutti K."/>
            <person name="Salamov A."/>
            <person name="Andreopoulos B."/>
            <person name="Baker S."/>
            <person name="Barry K."/>
            <person name="Bills G."/>
            <person name="Bluhm B."/>
            <person name="Cannon C."/>
            <person name="Castanera R."/>
            <person name="Culley D."/>
            <person name="Daum C."/>
            <person name="Ezra D."/>
            <person name="Gonzalez J."/>
            <person name="Henrissat B."/>
            <person name="Kuo A."/>
            <person name="Liang C."/>
            <person name="Lipzen A."/>
            <person name="Lutzoni F."/>
            <person name="Magnuson J."/>
            <person name="Mondo S."/>
            <person name="Nolan M."/>
            <person name="Ohm R."/>
            <person name="Pangilinan J."/>
            <person name="Park H.-J."/>
            <person name="Ramirez L."/>
            <person name="Alfaro M."/>
            <person name="Sun H."/>
            <person name="Tritt A."/>
            <person name="Yoshinaga Y."/>
            <person name="Zwiers L.-H."/>
            <person name="Turgeon B."/>
            <person name="Goodwin S."/>
            <person name="Spatafora J."/>
            <person name="Crous P."/>
            <person name="Grigoriev I."/>
        </authorList>
    </citation>
    <scope>NUCLEOTIDE SEQUENCE</scope>
    <source>
        <strain evidence="6">CBS 207.26</strain>
    </source>
</reference>
<dbReference type="Pfam" id="PF00501">
    <property type="entry name" value="AMP-binding"/>
    <property type="match status" value="2"/>
</dbReference>
<organism evidence="6 7">
    <name type="scientific">Zopfia rhizophila CBS 207.26</name>
    <dbReference type="NCBI Taxonomy" id="1314779"/>
    <lineage>
        <taxon>Eukaryota</taxon>
        <taxon>Fungi</taxon>
        <taxon>Dikarya</taxon>
        <taxon>Ascomycota</taxon>
        <taxon>Pezizomycotina</taxon>
        <taxon>Dothideomycetes</taxon>
        <taxon>Dothideomycetes incertae sedis</taxon>
        <taxon>Zopfiaceae</taxon>
        <taxon>Zopfia</taxon>
    </lineage>
</organism>
<dbReference type="GO" id="GO:0031177">
    <property type="term" value="F:phosphopantetheine binding"/>
    <property type="evidence" value="ECO:0007669"/>
    <property type="project" value="TreeGrafter"/>
</dbReference>
<dbReference type="Gene3D" id="1.10.1200.10">
    <property type="entry name" value="ACP-like"/>
    <property type="match status" value="2"/>
</dbReference>
<dbReference type="InterPro" id="IPR042099">
    <property type="entry name" value="ANL_N_sf"/>
</dbReference>
<dbReference type="Gene3D" id="2.30.38.10">
    <property type="entry name" value="Luciferase, Domain 3"/>
    <property type="match status" value="1"/>
</dbReference>
<dbReference type="InterPro" id="IPR023213">
    <property type="entry name" value="CAT-like_dom_sf"/>
</dbReference>
<protein>
    <submittedName>
        <fullName evidence="6">Amino acid adenylation</fullName>
    </submittedName>
</protein>
<evidence type="ECO:0000313" key="6">
    <source>
        <dbReference type="EMBL" id="KAF2175159.1"/>
    </source>
</evidence>
<keyword evidence="7" id="KW-1185">Reference proteome</keyword>
<gene>
    <name evidence="6" type="ORF">K469DRAFT_756382</name>
</gene>
<dbReference type="FunFam" id="1.10.1200.10:FF:000005">
    <property type="entry name" value="Nonribosomal peptide synthetase 1"/>
    <property type="match status" value="1"/>
</dbReference>
<feature type="region of interest" description="Disordered" evidence="4">
    <location>
        <begin position="1313"/>
        <end position="1336"/>
    </location>
</feature>
<dbReference type="Pfam" id="PF00668">
    <property type="entry name" value="Condensation"/>
    <property type="match status" value="3"/>
</dbReference>
<evidence type="ECO:0000256" key="3">
    <source>
        <dbReference type="ARBA" id="ARBA00022598"/>
    </source>
</evidence>
<sequence>MEGSVAVPERGRLFSSDTQASQPRVFTGILFTEIQSTKIRSYWNPDLINTKAKPSIEMRSNAYTIDETIRIVEHALMPEDLVRQAKCIATDSGQLAVILSLRQPPSSSTEQSGRQIIADIRKKVRASTQIRSLPKKWIVVEDLPLTGAGEVDEKKLKELVGDVVGQTGRRRHVSDAESGSAEVERGFRAAFADAYNLSHDPKDAASFWRSELQGSRPPAFPRLPSANYAPRARSGFSYTFKAQRKLQSAITLPSVLKAAWALLLSRHSDSEDVVFGLTSSGCHIPMEGIEAVVEPVFATVPLRVRLPTSETTSRFLDQIQKQANAMIPYEQMGLQNISKLSTDTGEACNFQTLLVVQPHREGANDVGDRIMRAVHVQSKEQTFHTYSIIFECAIQKGQVQINIIYDPSILLDDEIRTICHQFEHVVHQLLGAQVQDQKVTDITLFSPHDEHQLRQWNNTSPEPEWSCLHQLIERQALIRPEAVAISAWDSMFCYRELDAAANGLAYYLVRQHGVSANTFVPICFEKSAITIVSMVAVMKAGAAYVPLDPSHPDSRQKTIMGQVNAKVILGSPGTAAKCARLAEVVIEVTSQFLDVCMQKQNRQGPHSASGPAPLVSPRSAAYVLFTSGSTGVPKGLIMEHVGACTAQIDISKRLRLKPEARVLQFASYVFDLCISEIFAPLITGACICIPSEHDRLNNISGFIRDERIDWAILTPTFARLLSPKQVPGLKNLILAGETAGQDHLDTWVGHVRLWNGWGPSECCVFSTLHEWTTLDRASPLTIGRNVGGLCWIVEPDDYNKLAAIGCTGEIVIQGPPIAREYLKAPELTAAAFINSPPSWLPNADLEFFRRIYRTGDLGRYNVDGTIEFLGRKDTQVKVRGFRIELGEIEHHIKANVPGVKQVAVEVVQTSHDERQAILTAYLCFSGNAHASGGDAEEFGQMVQPMSTKLKEELVSLGGLLATLLPQYMVPEIFVPLNYMPFVTSTKLDRASLRRLAAWLSIEQVATYSLAETSKREPTTDAERRLAALWSSILKIPAGSIGKDDNFLKLGGDSIAAIRLVTAVQNEGLCLTVAQIFDDPRLSQMSLAMTVAEQDVEAEYQPFSLLPEATQDDFINAVTSQCDVSPDLIEDAYPCTSLQEGLMALTVKQPQSYIFKYFYRLSDHVDTVRFKAAWEQTLKACGTLRTRIVLSNGTTIQAIFKDHIPWEETSNLDLRSVMSTAKTIHMGYGTPLCRYALVEEPNGEQYFVWIVHHAIYDGWTMRIIMNTLFQIYEGTNIPAIQPYSGFIKHITNLDYDAASSYWNRQLQDAKRATFPPSANTASLSGPRSSTDTRSLTGTIDFPRPVDTSITKASILQAAWSIVLARYCDSDDVCFGTTVTGRQASIHGLETMAGPAIATVPIRVRLDGQQSTSAFLRGIQNQAAGMVAYEQYGLQNISKLSPNAKDACDFSSLFVIQPIQHFASTDSTGDPILKFGTSEHILLEETMGNYFNYPLVILCNMGEDCIGLRFYYDSNVLNESQLQALSRQLDHVVQQLLAPDDTPLGTISLVGPWDVQHALQWNELPAATDSCTHWIISQQIQFRPEESAVVSWDRDLTYAELGMFASRLAFKLQQLGVGAEVLVPLCYPKSTWAVVAMVAVEMAGGAFVPLDPAAPLTRLKSILDDTQATLVITAPPYESIIQHLGARTFLVDEEILCSLPDPIGSLPSAAQPHNASFVIFTSGSTGKPKGIVMQHSGTCSAADAYGSALNIGPSTRVFQFSAYTFDMGVMDVLVTLMRGGCLCVPSDHDRVNDLTRAINATKANFVFLTPTVADLLSPPDVPGLKVVCFGGETISKKTIDRWKQTADVCGIYGPAETSICACNITLGNSGKTNNIGRPLSSAFWVVEVGDPRRLVPVGCIGELLIQGPLLARGYLNVDEKTNSNWLNDVDWLPGNMSRRAYRSGDSVRRNEDGTFDYIGRKDTQVKIHGQRVELGEIESRVLEHLSNEMSGIVEVVKGENGGPDVLMAFLWFTSGRHFEQTTLQLPESLSDDMSRLISKLHAFLGMTLPSYMVPAVYLILRGIPEQTTSGKVSRRQLLTFGQAISTKDRLRFTPGELKSEPPTTLMEFKLRDVWAEVLKVAPEDIGKRDNFLRVGGDSITAIQLCGLSSTEMIEDAYPCTTAQNEYMALAVIQPYSSVAKHVYRRPKDVDVARFKAAWEQTATPCAILRTRIVLAGGSSIQAVIKDDFTWEAIDGLNLRSAIETIVNNKAGYGLPLCRYALIKESGGDQYFVLTIHHAVFDGWTLSIIGDTMNRAYLGMETRALQPFANRRAASIAKPGTAPRLV</sequence>
<dbReference type="OrthoDB" id="416786at2759"/>
<dbReference type="InterPro" id="IPR006162">
    <property type="entry name" value="Ppantetheine_attach_site"/>
</dbReference>
<dbReference type="SUPFAM" id="SSF47336">
    <property type="entry name" value="ACP-like"/>
    <property type="match status" value="2"/>
</dbReference>
<dbReference type="SUPFAM" id="SSF52777">
    <property type="entry name" value="CoA-dependent acyltransferases"/>
    <property type="match status" value="4"/>
</dbReference>
<dbReference type="Gene3D" id="3.40.50.12780">
    <property type="entry name" value="N-terminal domain of ligase-like"/>
    <property type="match status" value="1"/>
</dbReference>
<dbReference type="SUPFAM" id="SSF56801">
    <property type="entry name" value="Acetyl-CoA synthetase-like"/>
    <property type="match status" value="3"/>
</dbReference>
<evidence type="ECO:0000313" key="7">
    <source>
        <dbReference type="Proteomes" id="UP000800200"/>
    </source>
</evidence>
<dbReference type="InterPro" id="IPR010071">
    <property type="entry name" value="AA_adenyl_dom"/>
</dbReference>
<dbReference type="InterPro" id="IPR001242">
    <property type="entry name" value="Condensation_dom"/>
</dbReference>
<dbReference type="InterPro" id="IPR009081">
    <property type="entry name" value="PP-bd_ACP"/>
</dbReference>
<dbReference type="InterPro" id="IPR036736">
    <property type="entry name" value="ACP-like_sf"/>
</dbReference>
<dbReference type="InterPro" id="IPR000873">
    <property type="entry name" value="AMP-dep_synth/lig_dom"/>
</dbReference>
<dbReference type="GO" id="GO:0016874">
    <property type="term" value="F:ligase activity"/>
    <property type="evidence" value="ECO:0007669"/>
    <property type="project" value="UniProtKB-KW"/>
</dbReference>
<dbReference type="Gene3D" id="3.40.50.980">
    <property type="match status" value="2"/>
</dbReference>
<keyword evidence="2" id="KW-0597">Phosphoprotein</keyword>
<dbReference type="PANTHER" id="PTHR45527">
    <property type="entry name" value="NONRIBOSOMAL PEPTIDE SYNTHETASE"/>
    <property type="match status" value="1"/>
</dbReference>
<evidence type="ECO:0000256" key="2">
    <source>
        <dbReference type="ARBA" id="ARBA00022553"/>
    </source>
</evidence>
<keyword evidence="3" id="KW-0436">Ligase</keyword>
<dbReference type="Proteomes" id="UP000800200">
    <property type="component" value="Unassembled WGS sequence"/>
</dbReference>
<proteinExistence type="predicted"/>
<dbReference type="CDD" id="cd19545">
    <property type="entry name" value="FUM14_C_NRPS-like"/>
    <property type="match status" value="1"/>
</dbReference>
<feature type="domain" description="Carrier" evidence="5">
    <location>
        <begin position="1016"/>
        <end position="1092"/>
    </location>
</feature>
<dbReference type="PANTHER" id="PTHR45527:SF1">
    <property type="entry name" value="FATTY ACID SYNTHASE"/>
    <property type="match status" value="1"/>
</dbReference>
<dbReference type="Gene3D" id="3.30.300.30">
    <property type="match status" value="3"/>
</dbReference>
<dbReference type="NCBIfam" id="TIGR01733">
    <property type="entry name" value="AA-adenyl-dom"/>
    <property type="match status" value="2"/>
</dbReference>
<dbReference type="GO" id="GO:0043041">
    <property type="term" value="P:amino acid activation for nonribosomal peptide biosynthetic process"/>
    <property type="evidence" value="ECO:0007669"/>
    <property type="project" value="TreeGrafter"/>
</dbReference>
<evidence type="ECO:0000256" key="1">
    <source>
        <dbReference type="ARBA" id="ARBA00022450"/>
    </source>
</evidence>
<name>A0A6A6DAD5_9PEZI</name>
<dbReference type="PROSITE" id="PS50075">
    <property type="entry name" value="CARRIER"/>
    <property type="match status" value="1"/>
</dbReference>
<dbReference type="Pfam" id="PF00550">
    <property type="entry name" value="PP-binding"/>
    <property type="match status" value="2"/>
</dbReference>
<dbReference type="InterPro" id="IPR045851">
    <property type="entry name" value="AMP-bd_C_sf"/>
</dbReference>
<keyword evidence="1" id="KW-0596">Phosphopantetheine</keyword>
<dbReference type="FunFam" id="3.30.559.30:FF:000003">
    <property type="entry name" value="Nonribosomal peptide synthase SidD"/>
    <property type="match status" value="2"/>
</dbReference>
<feature type="compositionally biased region" description="Polar residues" evidence="4">
    <location>
        <begin position="1315"/>
        <end position="1336"/>
    </location>
</feature>
<dbReference type="GO" id="GO:0005737">
    <property type="term" value="C:cytoplasm"/>
    <property type="evidence" value="ECO:0007669"/>
    <property type="project" value="TreeGrafter"/>
</dbReference>
<dbReference type="CDD" id="cd05918">
    <property type="entry name" value="A_NRPS_SidN3_like"/>
    <property type="match status" value="2"/>
</dbReference>
<dbReference type="GO" id="GO:0044550">
    <property type="term" value="P:secondary metabolite biosynthetic process"/>
    <property type="evidence" value="ECO:0007669"/>
    <property type="project" value="TreeGrafter"/>
</dbReference>
<dbReference type="Gene3D" id="3.30.559.10">
    <property type="entry name" value="Chloramphenicol acetyltransferase-like domain"/>
    <property type="match status" value="2"/>
</dbReference>
<dbReference type="PROSITE" id="PS00012">
    <property type="entry name" value="PHOSPHOPANTETHEINE"/>
    <property type="match status" value="1"/>
</dbReference>
<evidence type="ECO:0000259" key="5">
    <source>
        <dbReference type="PROSITE" id="PS50075"/>
    </source>
</evidence>
<accession>A0A6A6DAD5</accession>
<evidence type="ECO:0000256" key="4">
    <source>
        <dbReference type="SAM" id="MobiDB-lite"/>
    </source>
</evidence>
<dbReference type="InterPro" id="IPR020845">
    <property type="entry name" value="AMP-binding_CS"/>
</dbReference>